<dbReference type="InterPro" id="IPR001647">
    <property type="entry name" value="HTH_TetR"/>
</dbReference>
<keyword evidence="1" id="KW-0805">Transcription regulation</keyword>
<dbReference type="EMBL" id="SLXD01000004">
    <property type="protein sequence ID" value="TCP03352.1"/>
    <property type="molecule type" value="Genomic_DNA"/>
</dbReference>
<dbReference type="GO" id="GO:0000976">
    <property type="term" value="F:transcription cis-regulatory region binding"/>
    <property type="evidence" value="ECO:0007669"/>
    <property type="project" value="TreeGrafter"/>
</dbReference>
<protein>
    <submittedName>
        <fullName evidence="6">TetR family transcriptional regulator</fullName>
    </submittedName>
</protein>
<organism evidence="6 7">
    <name type="scientific">Rubrivivax gelatinosus</name>
    <name type="common">Rhodocyclus gelatinosus</name>
    <name type="synonym">Rhodopseudomonas gelatinosa</name>
    <dbReference type="NCBI Taxonomy" id="28068"/>
    <lineage>
        <taxon>Bacteria</taxon>
        <taxon>Pseudomonadati</taxon>
        <taxon>Pseudomonadota</taxon>
        <taxon>Betaproteobacteria</taxon>
        <taxon>Burkholderiales</taxon>
        <taxon>Sphaerotilaceae</taxon>
        <taxon>Rubrivivax</taxon>
    </lineage>
</organism>
<dbReference type="Gene3D" id="1.10.357.10">
    <property type="entry name" value="Tetracycline Repressor, domain 2"/>
    <property type="match status" value="1"/>
</dbReference>
<dbReference type="GO" id="GO:0003700">
    <property type="term" value="F:DNA-binding transcription factor activity"/>
    <property type="evidence" value="ECO:0007669"/>
    <property type="project" value="TreeGrafter"/>
</dbReference>
<sequence length="214" mass="23797">METAPAPASAPRRRLSPAVRIQQILDAALVEFCERGYGDTRMDDIARRAGLSKGGLYAHFDSKDAVFEALLRRSLAMPSLEGMPEPDAHVPTREFAAWLVDRLYAQIADPAGLRVLWLMIAERERVGHLLELWDRQVIGPYEVVLQRALAAREAAGARPSVLSRAPWLALSPLIHATMRELVIRAPGAAEMAQWRQAHEDLLVELLDPASRLAR</sequence>
<name>A0A4R2M9K3_RUBGE</name>
<comment type="caution">
    <text evidence="6">The sequence shown here is derived from an EMBL/GenBank/DDBJ whole genome shotgun (WGS) entry which is preliminary data.</text>
</comment>
<evidence type="ECO:0000256" key="4">
    <source>
        <dbReference type="PROSITE-ProRule" id="PRU00335"/>
    </source>
</evidence>
<gene>
    <name evidence="6" type="ORF">EV684_10472</name>
</gene>
<dbReference type="Proteomes" id="UP000295106">
    <property type="component" value="Unassembled WGS sequence"/>
</dbReference>
<dbReference type="SUPFAM" id="SSF46689">
    <property type="entry name" value="Homeodomain-like"/>
    <property type="match status" value="1"/>
</dbReference>
<dbReference type="PANTHER" id="PTHR30055">
    <property type="entry name" value="HTH-TYPE TRANSCRIPTIONAL REGULATOR RUTR"/>
    <property type="match status" value="1"/>
</dbReference>
<accession>A0A4R2M9K3</accession>
<dbReference type="Pfam" id="PF00440">
    <property type="entry name" value="TetR_N"/>
    <property type="match status" value="1"/>
</dbReference>
<evidence type="ECO:0000256" key="3">
    <source>
        <dbReference type="ARBA" id="ARBA00023163"/>
    </source>
</evidence>
<keyword evidence="2 4" id="KW-0238">DNA-binding</keyword>
<evidence type="ECO:0000313" key="6">
    <source>
        <dbReference type="EMBL" id="TCP03352.1"/>
    </source>
</evidence>
<dbReference type="PROSITE" id="PS50977">
    <property type="entry name" value="HTH_TETR_2"/>
    <property type="match status" value="1"/>
</dbReference>
<feature type="DNA-binding region" description="H-T-H motif" evidence="4">
    <location>
        <begin position="41"/>
        <end position="60"/>
    </location>
</feature>
<evidence type="ECO:0000313" key="7">
    <source>
        <dbReference type="Proteomes" id="UP000295106"/>
    </source>
</evidence>
<dbReference type="InterPro" id="IPR009057">
    <property type="entry name" value="Homeodomain-like_sf"/>
</dbReference>
<dbReference type="FunFam" id="1.10.10.60:FF:000141">
    <property type="entry name" value="TetR family transcriptional regulator"/>
    <property type="match status" value="1"/>
</dbReference>
<dbReference type="AlphaFoldDB" id="A0A4R2M9K3"/>
<proteinExistence type="predicted"/>
<dbReference type="OrthoDB" id="116240at2"/>
<keyword evidence="3" id="KW-0804">Transcription</keyword>
<dbReference type="InterPro" id="IPR050109">
    <property type="entry name" value="HTH-type_TetR-like_transc_reg"/>
</dbReference>
<feature type="domain" description="HTH tetR-type" evidence="5">
    <location>
        <begin position="18"/>
        <end position="78"/>
    </location>
</feature>
<dbReference type="PRINTS" id="PR00455">
    <property type="entry name" value="HTHTETR"/>
</dbReference>
<dbReference type="RefSeq" id="WP_132645825.1">
    <property type="nucleotide sequence ID" value="NZ_CP181386.1"/>
</dbReference>
<evidence type="ECO:0000259" key="5">
    <source>
        <dbReference type="PROSITE" id="PS50977"/>
    </source>
</evidence>
<evidence type="ECO:0000256" key="2">
    <source>
        <dbReference type="ARBA" id="ARBA00023125"/>
    </source>
</evidence>
<reference evidence="6 7" key="1">
    <citation type="submission" date="2019-03" db="EMBL/GenBank/DDBJ databases">
        <title>Genomic Encyclopedia of Type Strains, Phase IV (KMG-IV): sequencing the most valuable type-strain genomes for metagenomic binning, comparative biology and taxonomic classification.</title>
        <authorList>
            <person name="Goeker M."/>
        </authorList>
    </citation>
    <scope>NUCLEOTIDE SEQUENCE [LARGE SCALE GENOMIC DNA]</scope>
    <source>
        <strain evidence="6 7">DSM 1709</strain>
    </source>
</reference>
<evidence type="ECO:0000256" key="1">
    <source>
        <dbReference type="ARBA" id="ARBA00023015"/>
    </source>
</evidence>
<dbReference type="GeneID" id="99685789"/>
<dbReference type="PANTHER" id="PTHR30055:SF234">
    <property type="entry name" value="HTH-TYPE TRANSCRIPTIONAL REGULATOR BETI"/>
    <property type="match status" value="1"/>
</dbReference>